<dbReference type="PANTHER" id="PTHR30522">
    <property type="entry name" value="NUCLEOSIDE TRIPHOSPHATE PYROPHOSPHOHYDROLASE"/>
    <property type="match status" value="1"/>
</dbReference>
<sequence length="260" mass="27787">MPEANTPAAPSPIDRLLGVMARLRDPDGGCEWDLAQDFATIAPYTIEEAYEVADAITGGDPAAICDELGDLLLQVVFHSQIATDAGLFGFDDVATAISDKMERRHPHIFGDAATGDVRVQWEAIKAAERAADGPKSALDGVALSLPALLRAQKLQGRAARVGFDWPDAEGPRAKIAEELDEVVAAPDATARAEEIGDLLFAVVNYARHLGVDAESALRAANEKFARRFHAVEERAGPDIAAQSLDTLEAHWQAVKASERA</sequence>
<dbReference type="GO" id="GO:0047429">
    <property type="term" value="F:nucleoside triphosphate diphosphatase activity"/>
    <property type="evidence" value="ECO:0007669"/>
    <property type="project" value="InterPro"/>
</dbReference>
<dbReference type="EMBL" id="PHFW01000001">
    <property type="protein sequence ID" value="PQM29544.1"/>
    <property type="molecule type" value="Genomic_DNA"/>
</dbReference>
<dbReference type="GO" id="GO:0046047">
    <property type="term" value="P:TTP catabolic process"/>
    <property type="evidence" value="ECO:0007669"/>
    <property type="project" value="TreeGrafter"/>
</dbReference>
<comment type="caution">
    <text evidence="2">The sequence shown here is derived from an EMBL/GenBank/DDBJ whole genome shotgun (WGS) entry which is preliminary data.</text>
</comment>
<dbReference type="CDD" id="cd11528">
    <property type="entry name" value="NTP-PPase_MazG_Nterm"/>
    <property type="match status" value="1"/>
</dbReference>
<dbReference type="GO" id="GO:0006950">
    <property type="term" value="P:response to stress"/>
    <property type="evidence" value="ECO:0007669"/>
    <property type="project" value="UniProtKB-ARBA"/>
</dbReference>
<dbReference type="Gene3D" id="1.10.287.1080">
    <property type="entry name" value="MazG-like"/>
    <property type="match status" value="2"/>
</dbReference>
<dbReference type="GO" id="GO:0046061">
    <property type="term" value="P:dATP catabolic process"/>
    <property type="evidence" value="ECO:0007669"/>
    <property type="project" value="TreeGrafter"/>
</dbReference>
<dbReference type="Pfam" id="PF03819">
    <property type="entry name" value="MazG"/>
    <property type="match status" value="2"/>
</dbReference>
<feature type="domain" description="NTP pyrophosphohydrolase MazG-like" evidence="1">
    <location>
        <begin position="175"/>
        <end position="227"/>
    </location>
</feature>
<feature type="domain" description="NTP pyrophosphohydrolase MazG-like" evidence="1">
    <location>
        <begin position="36"/>
        <end position="109"/>
    </location>
</feature>
<dbReference type="InterPro" id="IPR011551">
    <property type="entry name" value="NTP_PyrPHydrolase_MazG"/>
</dbReference>
<proteinExistence type="predicted"/>
<keyword evidence="3" id="KW-1185">Reference proteome</keyword>
<dbReference type="GO" id="GO:0046081">
    <property type="term" value="P:dUTP catabolic process"/>
    <property type="evidence" value="ECO:0007669"/>
    <property type="project" value="TreeGrafter"/>
</dbReference>
<keyword evidence="2" id="KW-0378">Hydrolase</keyword>
<protein>
    <submittedName>
        <fullName evidence="2">Nucleoside triphosphate pyrophosphohydrolase</fullName>
    </submittedName>
</protein>
<dbReference type="Proteomes" id="UP000238954">
    <property type="component" value="Chromosome"/>
</dbReference>
<dbReference type="NCBIfam" id="NF007113">
    <property type="entry name" value="PRK09562.1"/>
    <property type="match status" value="1"/>
</dbReference>
<dbReference type="GO" id="GO:0046052">
    <property type="term" value="P:UTP catabolic process"/>
    <property type="evidence" value="ECO:0007669"/>
    <property type="project" value="TreeGrafter"/>
</dbReference>
<name>A0A2S8BAU7_9SPHN</name>
<dbReference type="InterPro" id="IPR004518">
    <property type="entry name" value="MazG-like_dom"/>
</dbReference>
<dbReference type="CDD" id="cd11529">
    <property type="entry name" value="NTP-PPase_MazG_Cterm"/>
    <property type="match status" value="1"/>
</dbReference>
<dbReference type="NCBIfam" id="TIGR00444">
    <property type="entry name" value="mazG"/>
    <property type="match status" value="1"/>
</dbReference>
<dbReference type="AlphaFoldDB" id="A0A2S8BAU7"/>
<dbReference type="RefSeq" id="WP_105997501.1">
    <property type="nucleotide sequence ID" value="NZ_CM009578.1"/>
</dbReference>
<dbReference type="GO" id="GO:0046076">
    <property type="term" value="P:dTTP catabolic process"/>
    <property type="evidence" value="ECO:0007669"/>
    <property type="project" value="TreeGrafter"/>
</dbReference>
<dbReference type="InterPro" id="IPR048015">
    <property type="entry name" value="NTP-PPase_MazG-like_N"/>
</dbReference>
<accession>A0A2S8BAU7</accession>
<dbReference type="OrthoDB" id="9808939at2"/>
<dbReference type="GO" id="GO:0006203">
    <property type="term" value="P:dGTP catabolic process"/>
    <property type="evidence" value="ECO:0007669"/>
    <property type="project" value="TreeGrafter"/>
</dbReference>
<evidence type="ECO:0000313" key="2">
    <source>
        <dbReference type="EMBL" id="PQM29544.1"/>
    </source>
</evidence>
<organism evidence="2 3">
    <name type="scientific">Sphingopyxis lindanitolerans</name>
    <dbReference type="NCBI Taxonomy" id="2054227"/>
    <lineage>
        <taxon>Bacteria</taxon>
        <taxon>Pseudomonadati</taxon>
        <taxon>Pseudomonadota</taxon>
        <taxon>Alphaproteobacteria</taxon>
        <taxon>Sphingomonadales</taxon>
        <taxon>Sphingomonadaceae</taxon>
        <taxon>Sphingopyxis</taxon>
    </lineage>
</organism>
<dbReference type="SUPFAM" id="SSF101386">
    <property type="entry name" value="all-alpha NTP pyrophosphatases"/>
    <property type="match status" value="2"/>
</dbReference>
<dbReference type="FunFam" id="1.10.287.1080:FF:000001">
    <property type="entry name" value="Nucleoside triphosphate pyrophosphohydrolase"/>
    <property type="match status" value="1"/>
</dbReference>
<reference evidence="3" key="1">
    <citation type="submission" date="2017-11" db="EMBL/GenBank/DDBJ databases">
        <title>The complete genome sequence of Sphingopyxis pomeranensis sp. nov. strain WS5A3p.</title>
        <authorList>
            <person name="Kaminski M.A."/>
        </authorList>
    </citation>
    <scope>NUCLEOTIDE SEQUENCE [LARGE SCALE GENOMIC DNA]</scope>
    <source>
        <strain evidence="3">WS5A3p</strain>
    </source>
</reference>
<evidence type="ECO:0000313" key="3">
    <source>
        <dbReference type="Proteomes" id="UP000238954"/>
    </source>
</evidence>
<evidence type="ECO:0000259" key="1">
    <source>
        <dbReference type="Pfam" id="PF03819"/>
    </source>
</evidence>
<dbReference type="PANTHER" id="PTHR30522:SF0">
    <property type="entry name" value="NUCLEOSIDE TRIPHOSPHATE PYROPHOSPHOHYDROLASE"/>
    <property type="match status" value="1"/>
</dbReference>
<dbReference type="InterPro" id="IPR048011">
    <property type="entry name" value="NTP-PPase_MazG-like_C"/>
</dbReference>
<gene>
    <name evidence="2" type="ORF">CVO77_01090</name>
</gene>